<reference evidence="1" key="1">
    <citation type="submission" date="2021-01" db="EMBL/GenBank/DDBJ databases">
        <title>Genome seq and assembly of Tabrizicola sp. KVB23.</title>
        <authorList>
            <person name="Chhetri G."/>
        </authorList>
    </citation>
    <scope>NUCLEOTIDE SEQUENCE</scope>
    <source>
        <strain evidence="1">KVB23</strain>
    </source>
</reference>
<dbReference type="AlphaFoldDB" id="A0A8J7MTS2"/>
<proteinExistence type="predicted"/>
<gene>
    <name evidence="1" type="ORF">JI744_09070</name>
</gene>
<sequence length="375" mass="42143">MPDPSIKDQLTSDHAELYDPVIARRYFAKFDRITQHLVRVASEVEEEGRLTRTETRVLDRYLAAISATFRALNYKYLMTGRADGAPKLTFDRHESGFPIAQELMTMAVDAAQAGKHLAGMASEAELKDRMVRQIVRDLTVPTALQFALSQRLYYEALAQGGLFLTRNDPDAQFIEDRGDRRHFLIHWAVYDTQANLPVVYLMDAEDSGRKPLPNDDRRWPLVSQGIMAQSVGGLKLLTIAQGFDKDFEGFHPKRLRRITLGPMHSKDFTLQSGPISTVLANADAPDGEDWALVWTVEDLISDREEDVKDGWFSTANRQIWKLDPLAGAETGSTRTERMVILPEQPFQAMVDLNAPGLRDVRKFVVGAGGQILPAM</sequence>
<name>A0A8J7MTS2_9RHOB</name>
<dbReference type="RefSeq" id="WP_202659823.1">
    <property type="nucleotide sequence ID" value="NZ_JAESVP010000004.1"/>
</dbReference>
<accession>A0A8J7MTS2</accession>
<organism evidence="1 2">
    <name type="scientific">Fuscibacter oryzae</name>
    <dbReference type="NCBI Taxonomy" id="2803939"/>
    <lineage>
        <taxon>Bacteria</taxon>
        <taxon>Pseudomonadati</taxon>
        <taxon>Pseudomonadota</taxon>
        <taxon>Alphaproteobacteria</taxon>
        <taxon>Rhodobacterales</taxon>
        <taxon>Paracoccaceae</taxon>
        <taxon>Fuscibacter</taxon>
    </lineage>
</organism>
<dbReference type="EMBL" id="JAESVP010000004">
    <property type="protein sequence ID" value="MBL4928253.1"/>
    <property type="molecule type" value="Genomic_DNA"/>
</dbReference>
<evidence type="ECO:0000313" key="1">
    <source>
        <dbReference type="EMBL" id="MBL4928253.1"/>
    </source>
</evidence>
<keyword evidence="2" id="KW-1185">Reference proteome</keyword>
<comment type="caution">
    <text evidence="1">The sequence shown here is derived from an EMBL/GenBank/DDBJ whole genome shotgun (WGS) entry which is preliminary data.</text>
</comment>
<evidence type="ECO:0000313" key="2">
    <source>
        <dbReference type="Proteomes" id="UP000619033"/>
    </source>
</evidence>
<dbReference type="Proteomes" id="UP000619033">
    <property type="component" value="Unassembled WGS sequence"/>
</dbReference>
<protein>
    <submittedName>
        <fullName evidence="1">Uncharacterized protein</fullName>
    </submittedName>
</protein>